<dbReference type="FunFam" id="1.10.10.10:FF:000322">
    <property type="entry name" value="Probable disease resistance protein At1g63360"/>
    <property type="match status" value="1"/>
</dbReference>
<feature type="domain" description="NB-ARC" evidence="8">
    <location>
        <begin position="737"/>
        <end position="843"/>
    </location>
</feature>
<dbReference type="InterPro" id="IPR002182">
    <property type="entry name" value="NB-ARC"/>
</dbReference>
<dbReference type="Pfam" id="PF23559">
    <property type="entry name" value="WHD_DRP"/>
    <property type="match status" value="2"/>
</dbReference>
<dbReference type="Pfam" id="PF17921">
    <property type="entry name" value="Integrase_H2C2"/>
    <property type="match status" value="1"/>
</dbReference>
<evidence type="ECO:0000256" key="5">
    <source>
        <dbReference type="ARBA" id="ARBA00022821"/>
    </source>
</evidence>
<dbReference type="PANTHER" id="PTHR15140:SF33">
    <property type="entry name" value="LATE BLIGHT RESISTANCE PROTEIN HOMOLOG R1A-3 ISOFORM X1"/>
    <property type="match status" value="1"/>
</dbReference>
<gene>
    <name evidence="11" type="ORF">T459_17252</name>
</gene>
<dbReference type="Gene3D" id="1.10.8.430">
    <property type="entry name" value="Helical domain of apoptotic protease-activating factors"/>
    <property type="match status" value="2"/>
</dbReference>
<dbReference type="EMBL" id="AYRZ02000006">
    <property type="protein sequence ID" value="PHT79200.1"/>
    <property type="molecule type" value="Genomic_DNA"/>
</dbReference>
<dbReference type="Proteomes" id="UP000222542">
    <property type="component" value="Unassembled WGS sequence"/>
</dbReference>
<feature type="domain" description="Disease resistance protein winged helix" evidence="10">
    <location>
        <begin position="360"/>
        <end position="428"/>
    </location>
</feature>
<dbReference type="PANTHER" id="PTHR15140">
    <property type="entry name" value="TUBULIN-SPECIFIC CHAPERONE E"/>
    <property type="match status" value="1"/>
</dbReference>
<feature type="domain" description="Integrase zinc-binding" evidence="9">
    <location>
        <begin position="1442"/>
        <end position="1475"/>
    </location>
</feature>
<keyword evidence="4" id="KW-0547">Nucleotide-binding</keyword>
<dbReference type="Gene3D" id="1.10.340.70">
    <property type="match status" value="1"/>
</dbReference>
<keyword evidence="2" id="KW-0433">Leucine-rich repeat</keyword>
<dbReference type="GO" id="GO:0043531">
    <property type="term" value="F:ADP binding"/>
    <property type="evidence" value="ECO:0007669"/>
    <property type="project" value="InterPro"/>
</dbReference>
<keyword evidence="6" id="KW-0067">ATP-binding</keyword>
<dbReference type="InterPro" id="IPR058922">
    <property type="entry name" value="WHD_DRP"/>
</dbReference>
<accession>A0A2G2ZB13</accession>
<dbReference type="InterPro" id="IPR036388">
    <property type="entry name" value="WH-like_DNA-bd_sf"/>
</dbReference>
<dbReference type="InterPro" id="IPR042197">
    <property type="entry name" value="Apaf_helical"/>
</dbReference>
<evidence type="ECO:0000313" key="11">
    <source>
        <dbReference type="EMBL" id="PHT79200.1"/>
    </source>
</evidence>
<feature type="region of interest" description="Disordered" evidence="7">
    <location>
        <begin position="1489"/>
        <end position="1521"/>
    </location>
</feature>
<dbReference type="Pfam" id="PF00931">
    <property type="entry name" value="NB-ARC"/>
    <property type="match status" value="1"/>
</dbReference>
<protein>
    <recommendedName>
        <fullName evidence="13">NB-ARC domain-containing protein</fullName>
    </recommendedName>
</protein>
<keyword evidence="5" id="KW-0611">Plant defense</keyword>
<evidence type="ECO:0000313" key="12">
    <source>
        <dbReference type="Proteomes" id="UP000222542"/>
    </source>
</evidence>
<evidence type="ECO:0000256" key="6">
    <source>
        <dbReference type="ARBA" id="ARBA00022840"/>
    </source>
</evidence>
<dbReference type="InterPro" id="IPR043502">
    <property type="entry name" value="DNA/RNA_pol_sf"/>
</dbReference>
<evidence type="ECO:0000256" key="2">
    <source>
        <dbReference type="ARBA" id="ARBA00022614"/>
    </source>
</evidence>
<keyword evidence="3" id="KW-0677">Repeat</keyword>
<dbReference type="SUPFAM" id="SSF56672">
    <property type="entry name" value="DNA/RNA polymerases"/>
    <property type="match status" value="1"/>
</dbReference>
<dbReference type="SUPFAM" id="SSF52540">
    <property type="entry name" value="P-loop containing nucleoside triphosphate hydrolases"/>
    <property type="match status" value="2"/>
</dbReference>
<dbReference type="SUPFAM" id="SSF52058">
    <property type="entry name" value="L domain-like"/>
    <property type="match status" value="2"/>
</dbReference>
<reference evidence="11 12" key="1">
    <citation type="journal article" date="2014" name="Nat. Genet.">
        <title>Genome sequence of the hot pepper provides insights into the evolution of pungency in Capsicum species.</title>
        <authorList>
            <person name="Kim S."/>
            <person name="Park M."/>
            <person name="Yeom S.I."/>
            <person name="Kim Y.M."/>
            <person name="Lee J.M."/>
            <person name="Lee H.A."/>
            <person name="Seo E."/>
            <person name="Choi J."/>
            <person name="Cheong K."/>
            <person name="Kim K.T."/>
            <person name="Jung K."/>
            <person name="Lee G.W."/>
            <person name="Oh S.K."/>
            <person name="Bae C."/>
            <person name="Kim S.B."/>
            <person name="Lee H.Y."/>
            <person name="Kim S.Y."/>
            <person name="Kim M.S."/>
            <person name="Kang B.C."/>
            <person name="Jo Y.D."/>
            <person name="Yang H.B."/>
            <person name="Jeong H.J."/>
            <person name="Kang W.H."/>
            <person name="Kwon J.K."/>
            <person name="Shin C."/>
            <person name="Lim J.Y."/>
            <person name="Park J.H."/>
            <person name="Huh J.H."/>
            <person name="Kim J.S."/>
            <person name="Kim B.D."/>
            <person name="Cohen O."/>
            <person name="Paran I."/>
            <person name="Suh M.C."/>
            <person name="Lee S.B."/>
            <person name="Kim Y.K."/>
            <person name="Shin Y."/>
            <person name="Noh S.J."/>
            <person name="Park J."/>
            <person name="Seo Y.S."/>
            <person name="Kwon S.Y."/>
            <person name="Kim H.A."/>
            <person name="Park J.M."/>
            <person name="Kim H.J."/>
            <person name="Choi S.B."/>
            <person name="Bosland P.W."/>
            <person name="Reeves G."/>
            <person name="Jo S.H."/>
            <person name="Lee B.W."/>
            <person name="Cho H.T."/>
            <person name="Choi H.S."/>
            <person name="Lee M.S."/>
            <person name="Yu Y."/>
            <person name="Do Choi Y."/>
            <person name="Park B.S."/>
            <person name="van Deynze A."/>
            <person name="Ashrafi H."/>
            <person name="Hill T."/>
            <person name="Kim W.T."/>
            <person name="Pai H.S."/>
            <person name="Ahn H.K."/>
            <person name="Yeam I."/>
            <person name="Giovannoni J.J."/>
            <person name="Rose J.K."/>
            <person name="Sorensen I."/>
            <person name="Lee S.J."/>
            <person name="Kim R.W."/>
            <person name="Choi I.Y."/>
            <person name="Choi B.S."/>
            <person name="Lim J.S."/>
            <person name="Lee Y.H."/>
            <person name="Choi D."/>
        </authorList>
    </citation>
    <scope>NUCLEOTIDE SEQUENCE [LARGE SCALE GENOMIC DNA]</scope>
    <source>
        <strain evidence="12">cv. CM334</strain>
    </source>
</reference>
<dbReference type="Gene3D" id="1.10.10.10">
    <property type="entry name" value="Winged helix-like DNA-binding domain superfamily/Winged helix DNA-binding domain"/>
    <property type="match status" value="2"/>
</dbReference>
<comment type="similarity">
    <text evidence="1">Belongs to the disease resistance NB-LRR family.</text>
</comment>
<sequence length="1521" mass="174205">MKWHVERLRQLLPKLIPQNPTFPVQTPFAESFPKEEVGCPDPYQGKEEIETSLVLDSELIESEALASSKSVREIDHALFRFNILFEDDINTPNEPSGENYGIACLEGYSRYANPLWYDNIPPKDENLFLEDDSTLMGKECVVSKMSTLGSTLGVHDDQFTLKYSSLLEHVNEVLKNSQVSDGVYRIDLDNAHDSLNILCGKSIAISFVHRDHVESESGLQKGPRILKIRGLIWSVLSCFRCLSRISYAGTENLSLHMDFMDQDDSWNLFKSAAFANEALPSEYENIGKQIVDECHGLPLTIVVVAGLLKFKRAIEDWKSVAKDVKSFVTNDPDERCSHVLGLIYNHLTSDLKTCLLYFGIFLEDTKIPVHLVRLWMDDGFLNLQNELEGEAEKCLQDLIDRCLVLFSEKSLDETKISTCYVHDLIYDLFLREVQRGNIFTTNDIVFDNSDANHDRSKCQSLSRHKLHPFKSFTGDEIHDFPYGFYSTRQLRDHSNNDPLKRTHSIRISGGYFSTLILKSVLIHFKLLKLLDLSHMRIVSFPLQIVSLIWLRYLALHCAELPNLEVLELMDYACCGKEWHPIVRGFTRLKLLLIEENDLRYWKATDNNFPVLECLVLKECSYLKEMPIEFADIHSLQLIILTSCLPELGESAARIQKEQEEIGNNPVDVRISNQGHNWNTIDMAYASVASLMRTIQSVLISNSPTLFNLICGHREEIVTLHEKVSSLGVFLKNFEKNNVSGEMMDFEVEEILVSLLHSTKGDTFDMVDKAKIADMLQKSLKSKRYLIVLDDIWSCEVWDDVRRCFPTENNTGSRILLTTRNNEVACYAGTENLSLQMDFMDQDEKKCHGLPLTIVVVAGLLKSKRTIEDWESVAKDVKSFVTNYPDERCSYVLGLSYNNLTSNLKSCLLYFGIFREDTEIPVKNLMRLWMAEGFLNLENDLEGEAMKCLQDLIDRCLVLVGKKSLDETKIRSCKVHDLVYDLCLRELQRGTIFIRNDIVFEKSDVNPLPSKCQFLSSRNMKPFKRWTYDEIHGCHYGLYKALLTPVHYLIHFKLLKVLDLRPIEIDRFPLEILSLIWLSYLAFSYPRNFDIPSEICKLWNLQTSGIQNIKKLGIRGDKVDYESLRESGLLNNLVHLQQLETLSLQLYFRKLSVISSAKVFPETLKKLKLYGTNLSWSYLDIISELPNLEVLKLMPNACYGGEWYPIVRGFNRLKLLLVKNSDLQFWKATNDNFPILERLMLTHCLLLFEIPIEFADIHSLQLIELRDCLPELGESAARIQQEQEELGNNPVDVRMLRFLNALSQIQSVAADSVYYYSVLSAGTSHVLVYGPLGPYAPHVVVYNSSRMSKFMSGVSESMLKECKTVILIKEMDIPRLMVHSQQIEGAKNKEKERLNQKKVKFQWLDSCEKSLQELKTRLTSAPVLTLLDGSGGFVVYCDASRVGATKMYRELREIYWWSGMKRDIAEFVAKSSSCRQVALPYKSDISRSIWNPPLTRRGSPQPECPARVGVSESDTPQGSRPA</sequence>
<evidence type="ECO:0000256" key="1">
    <source>
        <dbReference type="ARBA" id="ARBA00008894"/>
    </source>
</evidence>
<proteinExistence type="inferred from homology"/>
<dbReference type="InterPro" id="IPR041588">
    <property type="entry name" value="Integrase_H2C2"/>
</dbReference>
<dbReference type="GO" id="GO:0005524">
    <property type="term" value="F:ATP binding"/>
    <property type="evidence" value="ECO:0007669"/>
    <property type="project" value="UniProtKB-KW"/>
</dbReference>
<dbReference type="Gene3D" id="3.40.50.300">
    <property type="entry name" value="P-loop containing nucleotide triphosphate hydrolases"/>
    <property type="match status" value="1"/>
</dbReference>
<evidence type="ECO:0000256" key="3">
    <source>
        <dbReference type="ARBA" id="ARBA00022737"/>
    </source>
</evidence>
<evidence type="ECO:0008006" key="13">
    <source>
        <dbReference type="Google" id="ProtNLM"/>
    </source>
</evidence>
<name>A0A2G2ZB13_CAPAN</name>
<feature type="compositionally biased region" description="Polar residues" evidence="7">
    <location>
        <begin position="1511"/>
        <end position="1521"/>
    </location>
</feature>
<dbReference type="InterPro" id="IPR032675">
    <property type="entry name" value="LRR_dom_sf"/>
</dbReference>
<reference evidence="11 12" key="2">
    <citation type="journal article" date="2017" name="Genome Biol.">
        <title>New reference genome sequences of hot pepper reveal the massive evolution of plant disease-resistance genes by retroduplication.</title>
        <authorList>
            <person name="Kim S."/>
            <person name="Park J."/>
            <person name="Yeom S.I."/>
            <person name="Kim Y.M."/>
            <person name="Seo E."/>
            <person name="Kim K.T."/>
            <person name="Kim M.S."/>
            <person name="Lee J.M."/>
            <person name="Cheong K."/>
            <person name="Shin H.S."/>
            <person name="Kim S.B."/>
            <person name="Han K."/>
            <person name="Lee J."/>
            <person name="Park M."/>
            <person name="Lee H.A."/>
            <person name="Lee H.Y."/>
            <person name="Lee Y."/>
            <person name="Oh S."/>
            <person name="Lee J.H."/>
            <person name="Choi E."/>
            <person name="Choi E."/>
            <person name="Lee S.E."/>
            <person name="Jeon J."/>
            <person name="Kim H."/>
            <person name="Choi G."/>
            <person name="Song H."/>
            <person name="Lee J."/>
            <person name="Lee S.C."/>
            <person name="Kwon J.K."/>
            <person name="Lee H.Y."/>
            <person name="Koo N."/>
            <person name="Hong Y."/>
            <person name="Kim R.W."/>
            <person name="Kang W.H."/>
            <person name="Huh J.H."/>
            <person name="Kang B.C."/>
            <person name="Yang T.J."/>
            <person name="Lee Y.H."/>
            <person name="Bennetzen J.L."/>
            <person name="Choi D."/>
        </authorList>
    </citation>
    <scope>NUCLEOTIDE SEQUENCE [LARGE SCALE GENOMIC DNA]</scope>
    <source>
        <strain evidence="12">cv. CM334</strain>
    </source>
</reference>
<keyword evidence="12" id="KW-1185">Reference proteome</keyword>
<evidence type="ECO:0000256" key="7">
    <source>
        <dbReference type="SAM" id="MobiDB-lite"/>
    </source>
</evidence>
<evidence type="ECO:0000259" key="9">
    <source>
        <dbReference type="Pfam" id="PF17921"/>
    </source>
</evidence>
<evidence type="ECO:0000259" key="10">
    <source>
        <dbReference type="Pfam" id="PF23559"/>
    </source>
</evidence>
<organism evidence="11 12">
    <name type="scientific">Capsicum annuum</name>
    <name type="common">Capsicum pepper</name>
    <dbReference type="NCBI Taxonomy" id="4072"/>
    <lineage>
        <taxon>Eukaryota</taxon>
        <taxon>Viridiplantae</taxon>
        <taxon>Streptophyta</taxon>
        <taxon>Embryophyta</taxon>
        <taxon>Tracheophyta</taxon>
        <taxon>Spermatophyta</taxon>
        <taxon>Magnoliopsida</taxon>
        <taxon>eudicotyledons</taxon>
        <taxon>Gunneridae</taxon>
        <taxon>Pentapetalae</taxon>
        <taxon>asterids</taxon>
        <taxon>lamiids</taxon>
        <taxon>Solanales</taxon>
        <taxon>Solanaceae</taxon>
        <taxon>Solanoideae</taxon>
        <taxon>Capsiceae</taxon>
        <taxon>Capsicum</taxon>
    </lineage>
</organism>
<comment type="caution">
    <text evidence="11">The sequence shown here is derived from an EMBL/GenBank/DDBJ whole genome shotgun (WGS) entry which is preliminary data.</text>
</comment>
<dbReference type="Gramene" id="PHT79200">
    <property type="protein sequence ID" value="PHT79200"/>
    <property type="gene ID" value="T459_17252"/>
</dbReference>
<dbReference type="InterPro" id="IPR027417">
    <property type="entry name" value="P-loop_NTPase"/>
</dbReference>
<feature type="domain" description="Disease resistance protein winged helix" evidence="10">
    <location>
        <begin position="912"/>
        <end position="982"/>
    </location>
</feature>
<evidence type="ECO:0000259" key="8">
    <source>
        <dbReference type="Pfam" id="PF00931"/>
    </source>
</evidence>
<dbReference type="GO" id="GO:0006952">
    <property type="term" value="P:defense response"/>
    <property type="evidence" value="ECO:0007669"/>
    <property type="project" value="UniProtKB-KW"/>
</dbReference>
<dbReference type="Gene3D" id="3.80.10.10">
    <property type="entry name" value="Ribonuclease Inhibitor"/>
    <property type="match status" value="2"/>
</dbReference>
<evidence type="ECO:0000256" key="4">
    <source>
        <dbReference type="ARBA" id="ARBA00022741"/>
    </source>
</evidence>